<dbReference type="InParanoid" id="A0A2R5GA74"/>
<dbReference type="AlphaFoldDB" id="A0A2R5GA74"/>
<evidence type="ECO:0000313" key="1">
    <source>
        <dbReference type="EMBL" id="GBG26628.1"/>
    </source>
</evidence>
<organism evidence="1 2">
    <name type="scientific">Hondaea fermentalgiana</name>
    <dbReference type="NCBI Taxonomy" id="2315210"/>
    <lineage>
        <taxon>Eukaryota</taxon>
        <taxon>Sar</taxon>
        <taxon>Stramenopiles</taxon>
        <taxon>Bigyra</taxon>
        <taxon>Labyrinthulomycetes</taxon>
        <taxon>Thraustochytrida</taxon>
        <taxon>Thraustochytriidae</taxon>
        <taxon>Hondaea</taxon>
    </lineage>
</organism>
<comment type="caution">
    <text evidence="1">The sequence shown here is derived from an EMBL/GenBank/DDBJ whole genome shotgun (WGS) entry which is preliminary data.</text>
</comment>
<gene>
    <name evidence="1" type="ORF">FCC1311_028492</name>
</gene>
<dbReference type="Proteomes" id="UP000241890">
    <property type="component" value="Unassembled WGS sequence"/>
</dbReference>
<name>A0A2R5GA74_9STRA</name>
<protein>
    <submittedName>
        <fullName evidence="1">Uncharacterized protein</fullName>
    </submittedName>
</protein>
<accession>A0A2R5GA74</accession>
<reference evidence="1 2" key="1">
    <citation type="submission" date="2017-12" db="EMBL/GenBank/DDBJ databases">
        <title>Sequencing, de novo assembly and annotation of complete genome of a new Thraustochytrid species, strain FCC1311.</title>
        <authorList>
            <person name="Sedici K."/>
            <person name="Godart F."/>
            <person name="Aiese Cigliano R."/>
            <person name="Sanseverino W."/>
            <person name="Barakat M."/>
            <person name="Ortet P."/>
            <person name="Marechal E."/>
            <person name="Cagnac O."/>
            <person name="Amato A."/>
        </authorList>
    </citation>
    <scope>NUCLEOTIDE SEQUENCE [LARGE SCALE GENOMIC DNA]</scope>
</reference>
<sequence>MHRLCRTPRVHLDVYSYGVSPETAQTVKYDPRMSRMRETYGPVLLKAPFSRWGGLKAAEARTSAASFARRDQRQPSHALVRPLGNLMPLDLKQENHRENLLGKIQ</sequence>
<proteinExistence type="predicted"/>
<evidence type="ECO:0000313" key="2">
    <source>
        <dbReference type="Proteomes" id="UP000241890"/>
    </source>
</evidence>
<dbReference type="EMBL" id="BEYU01000022">
    <property type="protein sequence ID" value="GBG26628.1"/>
    <property type="molecule type" value="Genomic_DNA"/>
</dbReference>
<keyword evidence="2" id="KW-1185">Reference proteome</keyword>